<dbReference type="EMBL" id="VJMH01005998">
    <property type="protein sequence ID" value="KAF0691990.1"/>
    <property type="molecule type" value="Genomic_DNA"/>
</dbReference>
<evidence type="ECO:0000256" key="4">
    <source>
        <dbReference type="SAM" id="MobiDB-lite"/>
    </source>
</evidence>
<protein>
    <submittedName>
        <fullName evidence="6">Aste57867_16896 protein</fullName>
    </submittedName>
</protein>
<keyword evidence="2" id="KW-0677">Repeat</keyword>
<dbReference type="OrthoDB" id="1060944at2759"/>
<gene>
    <name evidence="6" type="primary">Aste57867_16896</name>
    <name evidence="5" type="ORF">As57867_016838</name>
    <name evidence="6" type="ORF">ASTE57867_16896</name>
</gene>
<feature type="coiled-coil region" evidence="3">
    <location>
        <begin position="419"/>
        <end position="449"/>
    </location>
</feature>
<evidence type="ECO:0000313" key="5">
    <source>
        <dbReference type="EMBL" id="KAF0691990.1"/>
    </source>
</evidence>
<evidence type="ECO:0000313" key="7">
    <source>
        <dbReference type="Proteomes" id="UP000332933"/>
    </source>
</evidence>
<evidence type="ECO:0000313" key="6">
    <source>
        <dbReference type="EMBL" id="VFT93659.1"/>
    </source>
</evidence>
<feature type="coiled-coil region" evidence="3">
    <location>
        <begin position="596"/>
        <end position="634"/>
    </location>
</feature>
<evidence type="ECO:0000256" key="3">
    <source>
        <dbReference type="SAM" id="Coils"/>
    </source>
</evidence>
<feature type="region of interest" description="Disordered" evidence="4">
    <location>
        <begin position="820"/>
        <end position="845"/>
    </location>
</feature>
<dbReference type="Gene3D" id="3.80.10.10">
    <property type="entry name" value="Ribonuclease Inhibitor"/>
    <property type="match status" value="1"/>
</dbReference>
<dbReference type="EMBL" id="CAADRA010006019">
    <property type="protein sequence ID" value="VFT93659.1"/>
    <property type="molecule type" value="Genomic_DNA"/>
</dbReference>
<keyword evidence="1" id="KW-0433">Leucine-rich repeat</keyword>
<dbReference type="GO" id="GO:0005737">
    <property type="term" value="C:cytoplasm"/>
    <property type="evidence" value="ECO:0007669"/>
    <property type="project" value="TreeGrafter"/>
</dbReference>
<evidence type="ECO:0000256" key="2">
    <source>
        <dbReference type="ARBA" id="ARBA00022737"/>
    </source>
</evidence>
<dbReference type="InterPro" id="IPR032675">
    <property type="entry name" value="LRR_dom_sf"/>
</dbReference>
<reference evidence="5" key="2">
    <citation type="submission" date="2019-06" db="EMBL/GenBank/DDBJ databases">
        <title>Genomics analysis of Aphanomyces spp. identifies a new class of oomycete effector associated with host adaptation.</title>
        <authorList>
            <person name="Gaulin E."/>
        </authorList>
    </citation>
    <scope>NUCLEOTIDE SEQUENCE</scope>
    <source>
        <strain evidence="5">CBS 578.67</strain>
    </source>
</reference>
<dbReference type="SUPFAM" id="SSF52058">
    <property type="entry name" value="L domain-like"/>
    <property type="match status" value="1"/>
</dbReference>
<dbReference type="InterPro" id="IPR001611">
    <property type="entry name" value="Leu-rich_rpt"/>
</dbReference>
<dbReference type="SMART" id="SM00369">
    <property type="entry name" value="LRR_TYP"/>
    <property type="match status" value="3"/>
</dbReference>
<sequence length="887" mass="100187">MNTVFRTRFSEHRKYETNVCVVIGPFDVKILHQARTFAMPLERLSHELIAEIAREFPTLSNLNLSKNAIREMECDLSMLPYVSRLNLSHNQLSTLPQSLHAHLPQLTQLLLAHNRFTTLESLQTLSTLTVLDLASNDIAHIDQLDYLQSLPLLTDLQIQGNPKLDALAKSRLHVLARLPRLQVLDQIDVTPQEREAARRLLPANPLPVVPPFATLIPNPLVDRPLVALPTPPVLSPPPPPSSSKQIDLMQNRITALQELIALQEAAISTAAASPTDADATVYHKLLATWRAKVYDLLLALQTHALSAKANVHEAHRATAAVEQQVAERTRREASLAQRLADADAARQLLQLQLDQVEGEKAALAVKCSRQASGLETERSHTRTMAHHVIALVQDDAAVAKLQHMYARVSHHDQRLQRHAQQLETLVVSLARKEARLRNQEAALEGERRVWIKRLQSSGGSPEKKPIKSTIKLKPETESVLRAVFQRLDPYHTGMVESARWLQALQKDWTVRQAMGTAGQEKLIAAIAQNELFAKAKHVTWGEFVLLFLPDLSPPSPTTTLDVSCQDNGVPTPFELDERTKPTKKGGTDKAYNEWSRDQLEDHVRHLEQERTMLLARLREDARDLQARVRRVHQAWETKCDGHVQSLAALQETTRDQDLRLTMQRNAQTYLESQVAELRAQSAQKETEWSAQVQQLQSQVANSARDHGRAVVELQEEHVAAVQELELQVRQAQKNQLKQDVYIRQLERQVKRLQDAAADEEKEVHESLTRQLERRDMEIAKLNRERNALLSTVREQEKKPRPLMVDQGTCTDRVEQHVVVDVPPPQPSTPFPPQTKTIPKLTPVPRIRDPVPQVAATLDHRLAALSSQASRWLSDDEWCSSDDDDAHR</sequence>
<dbReference type="Proteomes" id="UP000332933">
    <property type="component" value="Unassembled WGS sequence"/>
</dbReference>
<name>A0A485L9N7_9STRA</name>
<reference evidence="6 7" key="1">
    <citation type="submission" date="2019-03" db="EMBL/GenBank/DDBJ databases">
        <authorList>
            <person name="Gaulin E."/>
            <person name="Dumas B."/>
        </authorList>
    </citation>
    <scope>NUCLEOTIDE SEQUENCE [LARGE SCALE GENOMIC DNA]</scope>
    <source>
        <strain evidence="6">CBS 568.67</strain>
    </source>
</reference>
<feature type="compositionally biased region" description="Pro residues" evidence="4">
    <location>
        <begin position="821"/>
        <end position="832"/>
    </location>
</feature>
<accession>A0A485L9N7</accession>
<feature type="coiled-coil region" evidence="3">
    <location>
        <begin position="714"/>
        <end position="798"/>
    </location>
</feature>
<dbReference type="PANTHER" id="PTHR15454">
    <property type="entry name" value="NISCHARIN RELATED"/>
    <property type="match status" value="1"/>
</dbReference>
<evidence type="ECO:0000256" key="1">
    <source>
        <dbReference type="ARBA" id="ARBA00022614"/>
    </source>
</evidence>
<organism evidence="6 7">
    <name type="scientific">Aphanomyces stellatus</name>
    <dbReference type="NCBI Taxonomy" id="120398"/>
    <lineage>
        <taxon>Eukaryota</taxon>
        <taxon>Sar</taxon>
        <taxon>Stramenopiles</taxon>
        <taxon>Oomycota</taxon>
        <taxon>Saprolegniomycetes</taxon>
        <taxon>Saprolegniales</taxon>
        <taxon>Verrucalvaceae</taxon>
        <taxon>Aphanomyces</taxon>
    </lineage>
</organism>
<dbReference type="InterPro" id="IPR003591">
    <property type="entry name" value="Leu-rich_rpt_typical-subtyp"/>
</dbReference>
<keyword evidence="7" id="KW-1185">Reference proteome</keyword>
<dbReference type="PANTHER" id="PTHR15454:SF56">
    <property type="entry name" value="PROTEIN PHOSPHATASE 1 REGULATORY SUBUNIT 7-RELATED"/>
    <property type="match status" value="1"/>
</dbReference>
<dbReference type="Pfam" id="PF13855">
    <property type="entry name" value="LRR_8"/>
    <property type="match status" value="1"/>
</dbReference>
<dbReference type="PROSITE" id="PS51450">
    <property type="entry name" value="LRR"/>
    <property type="match status" value="2"/>
</dbReference>
<dbReference type="AlphaFoldDB" id="A0A485L9N7"/>
<keyword evidence="3" id="KW-0175">Coiled coil</keyword>
<proteinExistence type="predicted"/>